<dbReference type="SUPFAM" id="SSF54556">
    <property type="entry name" value="Chitinase insertion domain"/>
    <property type="match status" value="1"/>
</dbReference>
<dbReference type="EC" id="3.2.1.14" evidence="2"/>
<dbReference type="RefSeq" id="WP_254151435.1">
    <property type="nucleotide sequence ID" value="NZ_JAHESD010000001.1"/>
</dbReference>
<dbReference type="EMBL" id="JAHESD010000001">
    <property type="protein sequence ID" value="MBT1701735.1"/>
    <property type="molecule type" value="Genomic_DNA"/>
</dbReference>
<sequence>MKYIFVFLILFSASTLSFSQKNNFTVIAYYMGNPEKVDSLAADKLTHIIFSFCHLKGNKLTVDNRRDSTTLQKLVALKQKHPRLKIIVSLGGWGGCPTCSDVFSTEKSRKEFSESVLVLSQYFHTDGIDLDWEYPTIEGYPGHKYKPQDKKNFTALAQQLRKTLGKQYEISFAAGGFQKFLVESVEWKEVMKEMDRVNVMSYDLINGYSTVTGHHTALYSRDKQFESTDNAVQYLIKLGVPRNKIVIGAAFYARVWENVPATDNGLYQSGKFRTSIDFKEFPKLLSKDNGFTFFWDEKAKAPYAYNSSEKLFATFDDVKSITHKTQYVIDQRLDGIMFWELSLDTYKDGLLDAIYKFKK</sequence>
<evidence type="ECO:0000256" key="4">
    <source>
        <dbReference type="SAM" id="SignalP"/>
    </source>
</evidence>
<name>A0ABS5VLN3_9BACT</name>
<keyword evidence="3" id="KW-0119">Carbohydrate metabolism</keyword>
<dbReference type="Gene3D" id="3.10.50.10">
    <property type="match status" value="1"/>
</dbReference>
<comment type="catalytic activity">
    <reaction evidence="1">
        <text>Random endo-hydrolysis of N-acetyl-beta-D-glucosaminide (1-&gt;4)-beta-linkages in chitin and chitodextrins.</text>
        <dbReference type="EC" id="3.2.1.14"/>
    </reaction>
</comment>
<keyword evidence="3" id="KW-0146">Chitin degradation</keyword>
<evidence type="ECO:0000256" key="1">
    <source>
        <dbReference type="ARBA" id="ARBA00000822"/>
    </source>
</evidence>
<dbReference type="CDD" id="cd06548">
    <property type="entry name" value="GH18_chitinase"/>
    <property type="match status" value="1"/>
</dbReference>
<dbReference type="InterPro" id="IPR011583">
    <property type="entry name" value="Chitinase_II/V-like_cat"/>
</dbReference>
<organism evidence="6 7">
    <name type="scientific">Chryseosolibacter indicus</name>
    <dbReference type="NCBI Taxonomy" id="2782351"/>
    <lineage>
        <taxon>Bacteria</taxon>
        <taxon>Pseudomonadati</taxon>
        <taxon>Bacteroidota</taxon>
        <taxon>Cytophagia</taxon>
        <taxon>Cytophagales</taxon>
        <taxon>Chryseotaleaceae</taxon>
        <taxon>Chryseosolibacter</taxon>
    </lineage>
</organism>
<dbReference type="PANTHER" id="PTHR11177:SF317">
    <property type="entry name" value="CHITINASE 12-RELATED"/>
    <property type="match status" value="1"/>
</dbReference>
<keyword evidence="7" id="KW-1185">Reference proteome</keyword>
<dbReference type="PROSITE" id="PS51910">
    <property type="entry name" value="GH18_2"/>
    <property type="match status" value="1"/>
</dbReference>
<dbReference type="GO" id="GO:0016787">
    <property type="term" value="F:hydrolase activity"/>
    <property type="evidence" value="ECO:0007669"/>
    <property type="project" value="UniProtKB-KW"/>
</dbReference>
<feature type="chain" id="PRO_5045875665" description="chitinase" evidence="4">
    <location>
        <begin position="20"/>
        <end position="359"/>
    </location>
</feature>
<keyword evidence="3" id="KW-0624">Polysaccharide degradation</keyword>
<accession>A0ABS5VLN3</accession>
<dbReference type="PANTHER" id="PTHR11177">
    <property type="entry name" value="CHITINASE"/>
    <property type="match status" value="1"/>
</dbReference>
<evidence type="ECO:0000313" key="6">
    <source>
        <dbReference type="EMBL" id="MBT1701735.1"/>
    </source>
</evidence>
<feature type="signal peptide" evidence="4">
    <location>
        <begin position="1"/>
        <end position="19"/>
    </location>
</feature>
<protein>
    <recommendedName>
        <fullName evidence="2">chitinase</fullName>
        <ecNumber evidence="2">3.2.1.14</ecNumber>
    </recommendedName>
</protein>
<dbReference type="Pfam" id="PF00704">
    <property type="entry name" value="Glyco_hydro_18"/>
    <property type="match status" value="1"/>
</dbReference>
<evidence type="ECO:0000259" key="5">
    <source>
        <dbReference type="PROSITE" id="PS51910"/>
    </source>
</evidence>
<evidence type="ECO:0000256" key="3">
    <source>
        <dbReference type="ARBA" id="ARBA00023024"/>
    </source>
</evidence>
<evidence type="ECO:0000313" key="7">
    <source>
        <dbReference type="Proteomes" id="UP000772618"/>
    </source>
</evidence>
<evidence type="ECO:0000256" key="2">
    <source>
        <dbReference type="ARBA" id="ARBA00012729"/>
    </source>
</evidence>
<reference evidence="6 7" key="1">
    <citation type="submission" date="2021-05" db="EMBL/GenBank/DDBJ databases">
        <title>A Polyphasic approach of four new species of the genus Ohtaekwangia: Ohtaekwangia histidinii sp. nov., Ohtaekwangia cretensis sp. nov., Ohtaekwangia indiensis sp. nov., Ohtaekwangia reichenbachii sp. nov. from diverse environment.</title>
        <authorList>
            <person name="Octaviana S."/>
        </authorList>
    </citation>
    <scope>NUCLEOTIDE SEQUENCE [LARGE SCALE GENOMIC DNA]</scope>
    <source>
        <strain evidence="6 7">PWU20</strain>
    </source>
</reference>
<dbReference type="Proteomes" id="UP000772618">
    <property type="component" value="Unassembled WGS sequence"/>
</dbReference>
<dbReference type="InterPro" id="IPR001223">
    <property type="entry name" value="Glyco_hydro18_cat"/>
</dbReference>
<dbReference type="InterPro" id="IPR017853">
    <property type="entry name" value="GH"/>
</dbReference>
<comment type="caution">
    <text evidence="6">The sequence shown here is derived from an EMBL/GenBank/DDBJ whole genome shotgun (WGS) entry which is preliminary data.</text>
</comment>
<gene>
    <name evidence="6" type="ORF">KK060_00490</name>
</gene>
<dbReference type="InterPro" id="IPR050314">
    <property type="entry name" value="Glycosyl_Hydrlase_18"/>
</dbReference>
<keyword evidence="6" id="KW-0378">Hydrolase</keyword>
<dbReference type="Gene3D" id="3.20.20.80">
    <property type="entry name" value="Glycosidases"/>
    <property type="match status" value="1"/>
</dbReference>
<dbReference type="InterPro" id="IPR029070">
    <property type="entry name" value="Chitinase_insertion_sf"/>
</dbReference>
<feature type="domain" description="GH18" evidence="5">
    <location>
        <begin position="24"/>
        <end position="359"/>
    </location>
</feature>
<keyword evidence="4" id="KW-0732">Signal</keyword>
<dbReference type="SUPFAM" id="SSF51445">
    <property type="entry name" value="(Trans)glycosidases"/>
    <property type="match status" value="1"/>
</dbReference>
<proteinExistence type="predicted"/>
<dbReference type="SMART" id="SM00636">
    <property type="entry name" value="Glyco_18"/>
    <property type="match status" value="1"/>
</dbReference>